<dbReference type="AlphaFoldDB" id="A0A8J2KBK9"/>
<evidence type="ECO:0000313" key="3">
    <source>
        <dbReference type="Proteomes" id="UP000708208"/>
    </source>
</evidence>
<accession>A0A8J2KBK9</accession>
<proteinExistence type="predicted"/>
<sequence>MKNLSTGSPVASSSSLRNLCPILDSQGIMRINSRMNRDMRDEQVILDRHHKFTVLLVTHFHEVHMHVGQDTCINEIRQVYWIIGLRQLIRKIRFSCPRCKKLTAKAGNPKMGLLPVEKLTPYVKPFHTTGMDYFGPLSVRVGKKYEKRYGVIFSCLATRAIHLEIAEKLNSDSAIMAILRLMALRGQIHTIWSDNGKNLVGADREIKSALENVNGDEIQRKLSIKGINWKFIPPAAPHWGGSWERLIQSVKRALRAVLSKQVLGSEALETLFAEVSHSVNTRPLTHVSVDPNDPESITPNHLLCGMKTTVTPGDYSKLNLRKQWVISQKFADNF</sequence>
<dbReference type="GO" id="GO:0015074">
    <property type="term" value="P:DNA integration"/>
    <property type="evidence" value="ECO:0007669"/>
    <property type="project" value="InterPro"/>
</dbReference>
<dbReference type="PANTHER" id="PTHR47331">
    <property type="entry name" value="PHD-TYPE DOMAIN-CONTAINING PROTEIN"/>
    <property type="match status" value="1"/>
</dbReference>
<dbReference type="Proteomes" id="UP000708208">
    <property type="component" value="Unassembled WGS sequence"/>
</dbReference>
<keyword evidence="3" id="KW-1185">Reference proteome</keyword>
<reference evidence="2" key="1">
    <citation type="submission" date="2021-06" db="EMBL/GenBank/DDBJ databases">
        <authorList>
            <person name="Hodson N. C."/>
            <person name="Mongue J. A."/>
            <person name="Jaron S. K."/>
        </authorList>
    </citation>
    <scope>NUCLEOTIDE SEQUENCE</scope>
</reference>
<dbReference type="Pfam" id="PF17921">
    <property type="entry name" value="Integrase_H2C2"/>
    <property type="match status" value="1"/>
</dbReference>
<evidence type="ECO:0000259" key="1">
    <source>
        <dbReference type="PROSITE" id="PS50994"/>
    </source>
</evidence>
<dbReference type="InterPro" id="IPR041588">
    <property type="entry name" value="Integrase_H2C2"/>
</dbReference>
<protein>
    <recommendedName>
        <fullName evidence="1">Integrase catalytic domain-containing protein</fullName>
    </recommendedName>
</protein>
<feature type="domain" description="Integrase catalytic" evidence="1">
    <location>
        <begin position="117"/>
        <end position="307"/>
    </location>
</feature>
<evidence type="ECO:0000313" key="2">
    <source>
        <dbReference type="EMBL" id="CAG7733207.1"/>
    </source>
</evidence>
<dbReference type="EMBL" id="CAJVCH010245118">
    <property type="protein sequence ID" value="CAG7733207.1"/>
    <property type="molecule type" value="Genomic_DNA"/>
</dbReference>
<comment type="caution">
    <text evidence="2">The sequence shown here is derived from an EMBL/GenBank/DDBJ whole genome shotgun (WGS) entry which is preliminary data.</text>
</comment>
<organism evidence="2 3">
    <name type="scientific">Allacma fusca</name>
    <dbReference type="NCBI Taxonomy" id="39272"/>
    <lineage>
        <taxon>Eukaryota</taxon>
        <taxon>Metazoa</taxon>
        <taxon>Ecdysozoa</taxon>
        <taxon>Arthropoda</taxon>
        <taxon>Hexapoda</taxon>
        <taxon>Collembola</taxon>
        <taxon>Symphypleona</taxon>
        <taxon>Sminthuridae</taxon>
        <taxon>Allacma</taxon>
    </lineage>
</organism>
<gene>
    <name evidence="2" type="ORF">AFUS01_LOCUS21664</name>
</gene>
<dbReference type="InterPro" id="IPR001584">
    <property type="entry name" value="Integrase_cat-core"/>
</dbReference>
<dbReference type="PANTHER" id="PTHR47331:SF1">
    <property type="entry name" value="GAG-LIKE PROTEIN"/>
    <property type="match status" value="1"/>
</dbReference>
<name>A0A8J2KBK9_9HEXA</name>
<dbReference type="OrthoDB" id="10049357at2759"/>
<dbReference type="PROSITE" id="PS50994">
    <property type="entry name" value="INTEGRASE"/>
    <property type="match status" value="1"/>
</dbReference>